<dbReference type="OrthoDB" id="4526738at2759"/>
<evidence type="ECO:0000256" key="1">
    <source>
        <dbReference type="SAM" id="MobiDB-lite"/>
    </source>
</evidence>
<dbReference type="EMBL" id="JAPQKO010000002">
    <property type="protein sequence ID" value="KAJ5179997.1"/>
    <property type="molecule type" value="Genomic_DNA"/>
</dbReference>
<evidence type="ECO:0000313" key="2">
    <source>
        <dbReference type="EMBL" id="KAJ5179997.1"/>
    </source>
</evidence>
<dbReference type="Gene3D" id="6.10.280.100">
    <property type="match status" value="1"/>
</dbReference>
<evidence type="ECO:0000313" key="3">
    <source>
        <dbReference type="Proteomes" id="UP001146351"/>
    </source>
</evidence>
<keyword evidence="3" id="KW-1185">Reference proteome</keyword>
<dbReference type="AlphaFoldDB" id="A0A9W9ILJ3"/>
<comment type="caution">
    <text evidence="2">The sequence shown here is derived from an EMBL/GenBank/DDBJ whole genome shotgun (WGS) entry which is preliminary data.</text>
</comment>
<feature type="compositionally biased region" description="Polar residues" evidence="1">
    <location>
        <begin position="8"/>
        <end position="24"/>
    </location>
</feature>
<feature type="region of interest" description="Disordered" evidence="1">
    <location>
        <begin position="1"/>
        <end position="80"/>
    </location>
</feature>
<dbReference type="Proteomes" id="UP001146351">
    <property type="component" value="Unassembled WGS sequence"/>
</dbReference>
<reference evidence="2" key="2">
    <citation type="journal article" date="2023" name="IMA Fungus">
        <title>Comparative genomic study of the Penicillium genus elucidates a diverse pangenome and 15 lateral gene transfer events.</title>
        <authorList>
            <person name="Petersen C."/>
            <person name="Sorensen T."/>
            <person name="Nielsen M.R."/>
            <person name="Sondergaard T.E."/>
            <person name="Sorensen J.L."/>
            <person name="Fitzpatrick D.A."/>
            <person name="Frisvad J.C."/>
            <person name="Nielsen K.L."/>
        </authorList>
    </citation>
    <scope>NUCLEOTIDE SEQUENCE</scope>
    <source>
        <strain evidence="2">IBT 21917</strain>
    </source>
</reference>
<sequence>MTGAAGEVSTTDEASEPIDTSISRPDTFAARAQDSASKARERIANQFEPGETKSTTRRLSDTPGSMRNQSGSNEAGERKSVLEATHELVAKALGSGSRGGFAAGFAFALADTVNRFELGMGNVQSYSTNVSGFGYSIQYCLTALRFK</sequence>
<proteinExistence type="predicted"/>
<gene>
    <name evidence="2" type="ORF">N7492_003207</name>
</gene>
<protein>
    <submittedName>
        <fullName evidence="2">Uncharacterized protein</fullName>
    </submittedName>
</protein>
<accession>A0A9W9ILJ3</accession>
<name>A0A9W9ILJ3_9EURO</name>
<organism evidence="2 3">
    <name type="scientific">Penicillium capsulatum</name>
    <dbReference type="NCBI Taxonomy" id="69766"/>
    <lineage>
        <taxon>Eukaryota</taxon>
        <taxon>Fungi</taxon>
        <taxon>Dikarya</taxon>
        <taxon>Ascomycota</taxon>
        <taxon>Pezizomycotina</taxon>
        <taxon>Eurotiomycetes</taxon>
        <taxon>Eurotiomycetidae</taxon>
        <taxon>Eurotiales</taxon>
        <taxon>Aspergillaceae</taxon>
        <taxon>Penicillium</taxon>
    </lineage>
</organism>
<feature type="compositionally biased region" description="Polar residues" evidence="1">
    <location>
        <begin position="62"/>
        <end position="73"/>
    </location>
</feature>
<reference evidence="2" key="1">
    <citation type="submission" date="2022-11" db="EMBL/GenBank/DDBJ databases">
        <authorList>
            <person name="Petersen C."/>
        </authorList>
    </citation>
    <scope>NUCLEOTIDE SEQUENCE</scope>
    <source>
        <strain evidence="2">IBT 21917</strain>
    </source>
</reference>